<sequence>MFFIKALPRLSLTLLAVTYFNFGWTLANAKSPLWVWVLSIIFTFLMAEVLAAPWSIIRTFSVRWLKSDYRTFFTVLLGAFFLVVFLSWLDISTYGLVLLVSASIARLDLQTGPFRPWQDFVILFVVATLGLSLGWAIYLIL</sequence>
<evidence type="ECO:0000313" key="3">
    <source>
        <dbReference type="Proteomes" id="UP000664844"/>
    </source>
</evidence>
<accession>A0ABS3FQA9</accession>
<organism evidence="2 3">
    <name type="scientific">Phormidium pseudopriestleyi FRX01</name>
    <dbReference type="NCBI Taxonomy" id="1759528"/>
    <lineage>
        <taxon>Bacteria</taxon>
        <taxon>Bacillati</taxon>
        <taxon>Cyanobacteriota</taxon>
        <taxon>Cyanophyceae</taxon>
        <taxon>Oscillatoriophycideae</taxon>
        <taxon>Oscillatoriales</taxon>
        <taxon>Oscillatoriaceae</taxon>
        <taxon>Phormidium</taxon>
    </lineage>
</organism>
<reference evidence="2 3" key="1">
    <citation type="submission" date="2021-03" db="EMBL/GenBank/DDBJ databases">
        <title>Metabolic Capacity of the Antarctic Cyanobacterium Phormidium pseudopriestleyi that Sustains Oxygenic Photosynthesis in the Presence of Hydrogen Sulfide.</title>
        <authorList>
            <person name="Lumian J.E."/>
            <person name="Jungblut A.D."/>
            <person name="Dillon M.L."/>
            <person name="Hawes I."/>
            <person name="Doran P.T."/>
            <person name="Mackey T.J."/>
            <person name="Dick G.J."/>
            <person name="Grettenberger C.L."/>
            <person name="Sumner D.Y."/>
        </authorList>
    </citation>
    <scope>NUCLEOTIDE SEQUENCE [LARGE SCALE GENOMIC DNA]</scope>
    <source>
        <strain evidence="2 3">FRX01</strain>
    </source>
</reference>
<keyword evidence="1" id="KW-0472">Membrane</keyword>
<feature type="transmembrane region" description="Helical" evidence="1">
    <location>
        <begin position="33"/>
        <end position="57"/>
    </location>
</feature>
<keyword evidence="3" id="KW-1185">Reference proteome</keyword>
<name>A0ABS3FQA9_9CYAN</name>
<protein>
    <submittedName>
        <fullName evidence="2">Uncharacterized protein</fullName>
    </submittedName>
</protein>
<evidence type="ECO:0000256" key="1">
    <source>
        <dbReference type="SAM" id="Phobius"/>
    </source>
</evidence>
<feature type="transmembrane region" description="Helical" evidence="1">
    <location>
        <begin position="69"/>
        <end position="89"/>
    </location>
</feature>
<comment type="caution">
    <text evidence="2">The sequence shown here is derived from an EMBL/GenBank/DDBJ whole genome shotgun (WGS) entry which is preliminary data.</text>
</comment>
<feature type="transmembrane region" description="Helical" evidence="1">
    <location>
        <begin position="7"/>
        <end position="27"/>
    </location>
</feature>
<proteinExistence type="predicted"/>
<keyword evidence="1" id="KW-0812">Transmembrane</keyword>
<feature type="transmembrane region" description="Helical" evidence="1">
    <location>
        <begin position="120"/>
        <end position="140"/>
    </location>
</feature>
<dbReference type="Proteomes" id="UP000664844">
    <property type="component" value="Unassembled WGS sequence"/>
</dbReference>
<dbReference type="EMBL" id="JAFLQW010000235">
    <property type="protein sequence ID" value="MBO0349164.1"/>
    <property type="molecule type" value="Genomic_DNA"/>
</dbReference>
<dbReference type="RefSeq" id="WP_207087699.1">
    <property type="nucleotide sequence ID" value="NZ_JAFLQW010000235.1"/>
</dbReference>
<gene>
    <name evidence="2" type="ORF">J0895_08620</name>
</gene>
<keyword evidence="1" id="KW-1133">Transmembrane helix</keyword>
<evidence type="ECO:0000313" key="2">
    <source>
        <dbReference type="EMBL" id="MBO0349164.1"/>
    </source>
</evidence>